<dbReference type="CDD" id="cd01876">
    <property type="entry name" value="YihA_EngB"/>
    <property type="match status" value="1"/>
</dbReference>
<evidence type="ECO:0000256" key="4">
    <source>
        <dbReference type="ARBA" id="ARBA00023134"/>
    </source>
</evidence>
<dbReference type="AlphaFoldDB" id="A0A836CEK3"/>
<name>A0A836CEK3_9STRA</name>
<evidence type="ECO:0000313" key="7">
    <source>
        <dbReference type="Proteomes" id="UP000664859"/>
    </source>
</evidence>
<evidence type="ECO:0000256" key="1">
    <source>
        <dbReference type="ARBA" id="ARBA00022723"/>
    </source>
</evidence>
<evidence type="ECO:0000259" key="5">
    <source>
        <dbReference type="PROSITE" id="PS51706"/>
    </source>
</evidence>
<keyword evidence="2" id="KW-0547">Nucleotide-binding</keyword>
<feature type="non-terminal residue" evidence="6">
    <location>
        <position position="329"/>
    </location>
</feature>
<keyword evidence="3" id="KW-0460">Magnesium</keyword>
<accession>A0A836CEK3</accession>
<keyword evidence="4" id="KW-0342">GTP-binding</keyword>
<sequence length="329" mass="36997">ANNEDHVEYDDLDDLTARHRRARKERVDSVSDTILEARRLHLRRIRDFEVDPETVEQLRKLGLGRRKQPLDNRAFTKKWLNNKQVATGMGAGGFAVHLGSASKDWPMFKHNLPEVALAGHTNCGKSTLVNALAGIHPRQGLAGVSERAGWTDFVSFYQIGKKPPVLTLVDLPGYGHAVANRSMQREWRRMTKDYLSGQRRQLCRCCVLVDATRGLAEEDRILLAHLERRGIEHQLVLTKGDLLLPEQLAQSMAAVTQDLMDIGAKLLAKPPILPVCGHTGAGVTALWENMRTRSLREPGSLVSSIEAARRVREAKLEKDRLKLQHTRTR</sequence>
<dbReference type="Gene3D" id="3.40.50.300">
    <property type="entry name" value="P-loop containing nucleotide triphosphate hydrolases"/>
    <property type="match status" value="1"/>
</dbReference>
<keyword evidence="1" id="KW-0479">Metal-binding</keyword>
<dbReference type="Pfam" id="PF01926">
    <property type="entry name" value="MMR_HSR1"/>
    <property type="match status" value="1"/>
</dbReference>
<dbReference type="SUPFAM" id="SSF52540">
    <property type="entry name" value="P-loop containing nucleoside triphosphate hydrolases"/>
    <property type="match status" value="1"/>
</dbReference>
<dbReference type="InterPro" id="IPR030393">
    <property type="entry name" value="G_ENGB_dom"/>
</dbReference>
<dbReference type="PROSITE" id="PS51706">
    <property type="entry name" value="G_ENGB"/>
    <property type="match status" value="1"/>
</dbReference>
<dbReference type="Proteomes" id="UP000664859">
    <property type="component" value="Unassembled WGS sequence"/>
</dbReference>
<organism evidence="6 7">
    <name type="scientific">Tribonema minus</name>
    <dbReference type="NCBI Taxonomy" id="303371"/>
    <lineage>
        <taxon>Eukaryota</taxon>
        <taxon>Sar</taxon>
        <taxon>Stramenopiles</taxon>
        <taxon>Ochrophyta</taxon>
        <taxon>PX clade</taxon>
        <taxon>Xanthophyceae</taxon>
        <taxon>Tribonematales</taxon>
        <taxon>Tribonemataceae</taxon>
        <taxon>Tribonema</taxon>
    </lineage>
</organism>
<dbReference type="EMBL" id="JAFCMP010000224">
    <property type="protein sequence ID" value="KAG5182769.1"/>
    <property type="molecule type" value="Genomic_DNA"/>
</dbReference>
<dbReference type="InterPro" id="IPR006073">
    <property type="entry name" value="GTP-bd"/>
</dbReference>
<evidence type="ECO:0000256" key="3">
    <source>
        <dbReference type="ARBA" id="ARBA00022842"/>
    </source>
</evidence>
<keyword evidence="7" id="KW-1185">Reference proteome</keyword>
<dbReference type="GO" id="GO:0005525">
    <property type="term" value="F:GTP binding"/>
    <property type="evidence" value="ECO:0007669"/>
    <property type="project" value="UniProtKB-KW"/>
</dbReference>
<keyword evidence="6" id="KW-0378">Hydrolase</keyword>
<dbReference type="GO" id="GO:0046872">
    <property type="term" value="F:metal ion binding"/>
    <property type="evidence" value="ECO:0007669"/>
    <property type="project" value="UniProtKB-KW"/>
</dbReference>
<dbReference type="GO" id="GO:0016787">
    <property type="term" value="F:hydrolase activity"/>
    <property type="evidence" value="ECO:0007669"/>
    <property type="project" value="UniProtKB-KW"/>
</dbReference>
<feature type="domain" description="EngB-type G" evidence="5">
    <location>
        <begin position="111"/>
        <end position="296"/>
    </location>
</feature>
<dbReference type="OrthoDB" id="202535at2759"/>
<protein>
    <submittedName>
        <fullName evidence="6">P-loop containing nucleoside triphosphate hydrolase protein</fullName>
    </submittedName>
</protein>
<dbReference type="PANTHER" id="PTHR11649">
    <property type="entry name" value="MSS1/TRME-RELATED GTP-BINDING PROTEIN"/>
    <property type="match status" value="1"/>
</dbReference>
<dbReference type="PANTHER" id="PTHR11649:SF13">
    <property type="entry name" value="ENGB-TYPE G DOMAIN-CONTAINING PROTEIN"/>
    <property type="match status" value="1"/>
</dbReference>
<gene>
    <name evidence="6" type="ORF">JKP88DRAFT_164295</name>
</gene>
<comment type="caution">
    <text evidence="6">The sequence shown here is derived from an EMBL/GenBank/DDBJ whole genome shotgun (WGS) entry which is preliminary data.</text>
</comment>
<evidence type="ECO:0000256" key="2">
    <source>
        <dbReference type="ARBA" id="ARBA00022741"/>
    </source>
</evidence>
<dbReference type="InterPro" id="IPR027417">
    <property type="entry name" value="P-loop_NTPase"/>
</dbReference>
<proteinExistence type="predicted"/>
<reference evidence="6" key="1">
    <citation type="submission" date="2021-02" db="EMBL/GenBank/DDBJ databases">
        <title>First Annotated Genome of the Yellow-green Alga Tribonema minus.</title>
        <authorList>
            <person name="Mahan K.M."/>
        </authorList>
    </citation>
    <scope>NUCLEOTIDE SEQUENCE</scope>
    <source>
        <strain evidence="6">UTEX B ZZ1240</strain>
    </source>
</reference>
<evidence type="ECO:0000313" key="6">
    <source>
        <dbReference type="EMBL" id="KAG5182769.1"/>
    </source>
</evidence>